<evidence type="ECO:0000256" key="1">
    <source>
        <dbReference type="SAM" id="SignalP"/>
    </source>
</evidence>
<feature type="chain" id="PRO_5005188729" evidence="1">
    <location>
        <begin position="25"/>
        <end position="3571"/>
    </location>
</feature>
<gene>
    <name evidence="2" type="ORF">Vbra_15279</name>
</gene>
<dbReference type="VEuPathDB" id="CryptoDB:Vbra_15279"/>
<sequence>MSGKGVTFLVLWAVIGRYWRLCGADDGSGIIQDEYRREHGGYSSHRRALAPTASAFGGGSVFFDEEEGFSFLPGHQEGAVRRLQMDGDSIGSITVRNEQLIRGGSPATNFTRLFPGGLFTIELEDRDSSNDFSASDGVVLEPATIGCASDRETFGSWNGKSIIISHDQTGVLPPDNPSTYTQTSFPAGAVGCVTAGPDQPCVIGSSAAGQSNSIAFRYPGFYSLCVCLSDLAGGCGGGSTAVSVSQYSIDIGFLIQVVGFPVDGITEVSCAVGQYCSMAFTPAGFHFDSNTGSNVVIADGQTAFPVDVTNGIIGSGGKPDMLAVFKATAADSSAFGTACTANGITADMDTTQTGTSRELLARSAMEAGSPVVSFDIVSVHAATDPVFVSITPGAHWLCYCPFATYTGLSCAAATNDTNGNLYIYRDAYPFKAAALTIAGPVKNTVGTKKCAVSRNPCIITLTAGQHHGLQDGDRMAIVGDGTYTNADAGDCGDANDFIGGTLDPNLYPTVDVTTVSVASGGGVEYVISLPPSSPLVQGKYKLCWCPGVERGGAICTDDSTAESYKWRAGDIMVVGAKADVQYAPYICYAGRTCEIKVTTSPEADSFCYGCDAGDEMRMLRRKPADLLDGEVLYYNESCGETDPDKVEVFTDSVATASLDPAGGFLKFTFQSTSKKAVPRYAGYRGENGTSLFHLCWQPALLSQVSMGFNTIDPSFSTTVTGVESTTAIDIYGPFGHNWVHCKANETNLVDSQSSVPQCTVRVRGRRMEKDDLMIYIDGPLPFDLLSENDAVCGTVNRAAQHINGIIKNTADSENATEFDVYSNLDLLVPVGGRTEATEYVSLTPGIYQLCYCPKVVWVGGPAPETQTNTEGCEEDSRFTTPAGYLMVRGPDRNRTVDSNGRYEVLAGHPFQPTLYGWAMGNADNRLKFSDDPGCISNSTEVLLYPANTPVTTLTAVPVLPDTPVELKEGNGTTTPTMQTNLTLEQLEAAGLRNGAFIVFTASQQDVDQETTANFMTNDRRQIFRLESDYEEDEQHLWMYQVVSNAASDGSFKINFIEKFPDLPDGWTPDGHKFRMASVERYPYVVTSNATATLYMCWSADTTSWYKVGQLLVRSPRTFDASPTLHVPALKLSRDSIVPTTDYKDMVFMNVAGPIYVSFQTSSVGTVNTTHNLCNVPGSFANLYGGYQIDKAYSVRLRFPDKSAFKAVPIIPTQWEDYTVYSGTDGADSREFTITDDTPAFEALPDRGSQGECGSIFFELNSNDADGFPMPAKCWHVATYDYVELYLQFSKYNGLKAGASYEFVVKGAFLADPFNQTNATVEIAVLSDPADDQCEIIEQGTAAFDTSSFQINSDGIVPELNDSGALELAPDIAAQKTVECSSSTGKCTFSFILTPSDSGLAADDHVYIFMYPLTMWDVSEGYYATCTPVSGVGTCTHADITFENYFNMNPSRLNVIKMHVVDGAITEPYKYTLHEVQPFRSSIGSFPGFFPLVPFYFAMAVKGGASYLAWGGHGGVNLLSSARLYYPVSVPFASLATYHWDEDSNNDQQFYSVLGATSVNLLHVKVRTGPIMSGAAAGGKPTYFRFELPKWTEGGVTYQYTCQTTNIDAFASSSAASPLFLLARQSTGQALDGPPGFGSINATWVANSGEAANVCLLQLDSGVLVPAGTVLLFRLLVENPYRPLKASHPSNVWTVNTEQLYGFQGVPSSTALVSKTSQSKAFDNDPADNRFTKNVAVVGRIPQTKATIVPVESFAKGDMNRIAVAFKTEQSTGGTTAKSGSVEVRAPTDVGFEFPCDMTLGDVGDAFPDDPQFSLPAIAAVKVPCAESPTGYTHVVNVAFGDGEELKGDQFYGFTVPIINSPQDYSRRGYWDITTFDMACSYEADRAYDCSPIDGILAEANVTLQNDTYAATIRPAIHREFGVMEGPSAAQISSREAILDAVAIDSRPEEWVSGGSTHVLVKWRVPASVANFTTFEIMFPQYYREIGNTIEVPDMSWWAEQPAVKRARFYEYAFSEGSWTIVGSSIDQGVVRRVTLTADHPFEDREAVYYIKFKAITSVPPTDEPTANSWLFIANPADFALPEHRVFGMVRWPAQQVNVLRNLVLEYSSSIAATQNLLTFAIQTSAPVPSGGCLFLSFPAGQGFLGASVGTPSDECQLYPREATPFYTPPEGPLESYVSCVFGRDNNNHITNVTFAVGEDVTELPRGRYRFGFFVTNPTDQGGAAVSDIFTFHSSKTCNTSLLSDMLASPYLDETKEDVLDHPISIKSFDILAPLETVRLLREDTAVMKPGATSTLTIGFQNNRGTSSFGFSPTMSIHAPQGYMFPLGCTSALNLQPFGGSFGEFVDFSGLFRVASCTADPTARHQVTIAFESKEPFNGQSSYGFSIQATNPVRQPDPHHFVFMLEDLAGIVTRGELATFLDSAMVPDNGAQSTPNRLSFYLTPVHDIPGDGGSITFRLPTGYLSHAGGPAGINSGCTGPGITINASLAGDPPAIMEKWVVMNGTDVPGEKLTTLTFTDAGLRREFQFPPNADAICLAEDGYVTFVLNTPGSDIAANTPIMVEFVVTNPSAIVTSPKPFEVWSCKPVVISGIVTDPPGICVLTDLADYAASGSSLDFVSIFGIPIRASFDADFPMRGSVETEGTMVFVAELLITLPDSDVPPQMGDQLSIVPPLGFTPLCSTKGDTLPTVEEALNNATLIDAGMAITPHEELSLGVCTRGDKPTEVTFEVVGAPPSDGSGSAERTLSGNRTLNLTIMGHNPNAPIGLTDNYWQVRYHRELGGDVSQQKTPGWGVRPMILDLQVYLEKEFASATSSRLVAATSTVTVSFTPIQSFDRLDIASRDGFSFGSAVPSFGGLVPTAAGLTLQALSGTAGQPFLVRFIKVSNPTFARPDGTTWAITTRLGLEEADHSANINQGPRSGIFDRMTGFEAANLAADGTTSTESTNLFETLHTVSFKVSSSIKIESDTRVAVVAENGPSAAAITTHPSIIVIPPTAFELQTLERTSVVTNLFPEVALSSGVPIGSEGGRVWALQGPIPARELLQFTVTVVNPAEADIDGTAKWSFFLAMENLTAPDTVVGITGYVVHALGDWPISQYLLATGGLKGEISDLVWSSISSQAVGAEGALWRLALVPNIDAGAPQEYLEVVLTPPTQPPANFSFPGTCSDASQADWQCFGGNTARLRSLVLGASYEGGVAQYITFLVNHPKQPVNESDPAAWWSVSIGTVDRTSLQKTPRMIITNLRPPTLKVMTAQIVYPPESNAEVRVTLIFVPEVVVSAGSIQLFAPAGFEFRGDNLASNDFSRVGANAQLANGELKPIYINNTAEKTIALTLKTPASPPGRPLFGMAVMNADGLVVSANYAIPGSAVVPDSIFKSLDSIRIGSNQLGATHRLYLAIVITELPKTLRDRLSLDIQSPFPLSFPDEETAGGCAAELRPSVLLEDAADDYECSVLQNGDLRVTFLIGDNRIRNDTLTVTLSTMIVNPTQQQAPDLSGQVILQVRWSTGAGGMLMDASFSVRFDDPLIVDTAKGRARPRHTPFWGAVERGTTGWVPLAILFFHLLVSRWVENVVG</sequence>
<proteinExistence type="predicted"/>
<dbReference type="InParanoid" id="A0A0G4FFI1"/>
<dbReference type="OrthoDB" id="415907at2759"/>
<dbReference type="EMBL" id="CDMY01000428">
    <property type="protein sequence ID" value="CEM11927.1"/>
    <property type="molecule type" value="Genomic_DNA"/>
</dbReference>
<feature type="signal peptide" evidence="1">
    <location>
        <begin position="1"/>
        <end position="24"/>
    </location>
</feature>
<evidence type="ECO:0000313" key="2">
    <source>
        <dbReference type="EMBL" id="CEM11927.1"/>
    </source>
</evidence>
<keyword evidence="1" id="KW-0732">Signal</keyword>
<accession>A0A0G4FFI1</accession>
<organism evidence="2 3">
    <name type="scientific">Vitrella brassicaformis (strain CCMP3155)</name>
    <dbReference type="NCBI Taxonomy" id="1169540"/>
    <lineage>
        <taxon>Eukaryota</taxon>
        <taxon>Sar</taxon>
        <taxon>Alveolata</taxon>
        <taxon>Colpodellida</taxon>
        <taxon>Vitrellaceae</taxon>
        <taxon>Vitrella</taxon>
    </lineage>
</organism>
<dbReference type="Proteomes" id="UP000041254">
    <property type="component" value="Unassembled WGS sequence"/>
</dbReference>
<evidence type="ECO:0000313" key="3">
    <source>
        <dbReference type="Proteomes" id="UP000041254"/>
    </source>
</evidence>
<protein>
    <submittedName>
        <fullName evidence="2">Uncharacterized protein</fullName>
    </submittedName>
</protein>
<keyword evidence="3" id="KW-1185">Reference proteome</keyword>
<reference evidence="2 3" key="1">
    <citation type="submission" date="2014-11" db="EMBL/GenBank/DDBJ databases">
        <authorList>
            <person name="Zhu J."/>
            <person name="Qi W."/>
            <person name="Song R."/>
        </authorList>
    </citation>
    <scope>NUCLEOTIDE SEQUENCE [LARGE SCALE GENOMIC DNA]</scope>
</reference>
<name>A0A0G4FFI1_VITBC</name>